<dbReference type="SUPFAM" id="SSF46894">
    <property type="entry name" value="C-terminal effector domain of the bipartite response regulators"/>
    <property type="match status" value="1"/>
</dbReference>
<name>A0A561SDK7_9ACTN</name>
<dbReference type="Pfam" id="PF00196">
    <property type="entry name" value="GerE"/>
    <property type="match status" value="1"/>
</dbReference>
<feature type="domain" description="HTH luxR-type" evidence="1">
    <location>
        <begin position="275"/>
        <end position="340"/>
    </location>
</feature>
<dbReference type="InterPro" id="IPR000792">
    <property type="entry name" value="Tscrpt_reg_LuxR_C"/>
</dbReference>
<organism evidence="2 3">
    <name type="scientific">Kitasatospora viridis</name>
    <dbReference type="NCBI Taxonomy" id="281105"/>
    <lineage>
        <taxon>Bacteria</taxon>
        <taxon>Bacillati</taxon>
        <taxon>Actinomycetota</taxon>
        <taxon>Actinomycetes</taxon>
        <taxon>Kitasatosporales</taxon>
        <taxon>Streptomycetaceae</taxon>
        <taxon>Kitasatospora</taxon>
    </lineage>
</organism>
<dbReference type="SMART" id="SM00421">
    <property type="entry name" value="HTH_LUXR"/>
    <property type="match status" value="1"/>
</dbReference>
<proteinExistence type="predicted"/>
<dbReference type="GO" id="GO:0006355">
    <property type="term" value="P:regulation of DNA-templated transcription"/>
    <property type="evidence" value="ECO:0007669"/>
    <property type="project" value="InterPro"/>
</dbReference>
<comment type="caution">
    <text evidence="2">The sequence shown here is derived from an EMBL/GenBank/DDBJ whole genome shotgun (WGS) entry which is preliminary data.</text>
</comment>
<dbReference type="AlphaFoldDB" id="A0A561SDK7"/>
<dbReference type="CDD" id="cd06170">
    <property type="entry name" value="LuxR_C_like"/>
    <property type="match status" value="1"/>
</dbReference>
<dbReference type="Gene3D" id="1.10.10.10">
    <property type="entry name" value="Winged helix-like DNA-binding domain superfamily/Winged helix DNA-binding domain"/>
    <property type="match status" value="1"/>
</dbReference>
<protein>
    <submittedName>
        <fullName evidence="2">Regulatory LuxR family protein</fullName>
    </submittedName>
</protein>
<keyword evidence="3" id="KW-1185">Reference proteome</keyword>
<evidence type="ECO:0000313" key="2">
    <source>
        <dbReference type="EMBL" id="TWF72934.1"/>
    </source>
</evidence>
<dbReference type="PANTHER" id="PTHR34293">
    <property type="entry name" value="HTH-TYPE TRANSCRIPTIONAL REGULATOR TRMBL2"/>
    <property type="match status" value="1"/>
</dbReference>
<dbReference type="InterPro" id="IPR016032">
    <property type="entry name" value="Sig_transdc_resp-reg_C-effctor"/>
</dbReference>
<evidence type="ECO:0000313" key="3">
    <source>
        <dbReference type="Proteomes" id="UP000317940"/>
    </source>
</evidence>
<evidence type="ECO:0000259" key="1">
    <source>
        <dbReference type="PROSITE" id="PS50043"/>
    </source>
</evidence>
<dbReference type="EMBL" id="VIWT01000006">
    <property type="protein sequence ID" value="TWF72934.1"/>
    <property type="molecule type" value="Genomic_DNA"/>
</dbReference>
<dbReference type="Proteomes" id="UP000317940">
    <property type="component" value="Unassembled WGS sequence"/>
</dbReference>
<gene>
    <name evidence="2" type="ORF">FHX73_1685</name>
</gene>
<reference evidence="2 3" key="1">
    <citation type="submission" date="2019-06" db="EMBL/GenBank/DDBJ databases">
        <title>Sequencing the genomes of 1000 actinobacteria strains.</title>
        <authorList>
            <person name="Klenk H.-P."/>
        </authorList>
    </citation>
    <scope>NUCLEOTIDE SEQUENCE [LARGE SCALE GENOMIC DNA]</scope>
    <source>
        <strain evidence="2 3">DSM 44826</strain>
    </source>
</reference>
<dbReference type="PROSITE" id="PS50043">
    <property type="entry name" value="HTH_LUXR_2"/>
    <property type="match status" value="1"/>
</dbReference>
<dbReference type="InterPro" id="IPR051797">
    <property type="entry name" value="TrmB-like"/>
</dbReference>
<dbReference type="PRINTS" id="PR00038">
    <property type="entry name" value="HTHLUXR"/>
</dbReference>
<sequence length="348" mass="37909">MFRLDREVPISGHARLMYEYALNHPEWTEDEVRSVFAWGPREFAEAIERLAGLGLLIPSPGTPNGWYSQLPQAAMAAMARNSRQRLESALAAANDAHATLAGTIEAIASMRVEQTGDVSLAERGPELAALLEEVTNSAKSEILSMQPTPAPTATQAKEARERNTVVLRRGVSLRTVYQLSSASLPHMAHHLRLLTAAGMRVRTLPTLPVRMIIVDEALAVVSAGAPQDGRAAVVLRSTAAVGILLQIFQHTWDHALDLLPQQLEPAPAEDGPPVREGPEQEFTVRQLEVLKLMAGGVTDLGISRKLGLSVRTVRRTISELMERCGAQSRFQVGFSAARLGWIDDHLAH</sequence>
<dbReference type="InterPro" id="IPR036388">
    <property type="entry name" value="WH-like_DNA-bd_sf"/>
</dbReference>
<accession>A0A561SDK7</accession>
<dbReference type="GO" id="GO:0003677">
    <property type="term" value="F:DNA binding"/>
    <property type="evidence" value="ECO:0007669"/>
    <property type="project" value="InterPro"/>
</dbReference>
<dbReference type="PANTHER" id="PTHR34293:SF1">
    <property type="entry name" value="HTH-TYPE TRANSCRIPTIONAL REGULATOR TRMBL2"/>
    <property type="match status" value="1"/>
</dbReference>